<dbReference type="CDD" id="cd06582">
    <property type="entry name" value="TM_PBP1_LivH_like"/>
    <property type="match status" value="1"/>
</dbReference>
<evidence type="ECO:0000256" key="5">
    <source>
        <dbReference type="ARBA" id="ARBA00023136"/>
    </source>
</evidence>
<keyword evidence="3 6" id="KW-0812">Transmembrane</keyword>
<reference evidence="8" key="1">
    <citation type="journal article" date="2019" name="Int. J. Syst. Evol. Microbiol.">
        <title>The Global Catalogue of Microorganisms (GCM) 10K type strain sequencing project: providing services to taxonomists for standard genome sequencing and annotation.</title>
        <authorList>
            <consortium name="The Broad Institute Genomics Platform"/>
            <consortium name="The Broad Institute Genome Sequencing Center for Infectious Disease"/>
            <person name="Wu L."/>
            <person name="Ma J."/>
        </authorList>
    </citation>
    <scope>NUCLEOTIDE SEQUENCE [LARGE SCALE GENOMIC DNA]</scope>
    <source>
        <strain evidence="8">CCUG 36956</strain>
    </source>
</reference>
<dbReference type="RefSeq" id="WP_378608604.1">
    <property type="nucleotide sequence ID" value="NZ_JBHSQN010000014.1"/>
</dbReference>
<keyword evidence="8" id="KW-1185">Reference proteome</keyword>
<comment type="caution">
    <text evidence="7">The sequence shown here is derived from an EMBL/GenBank/DDBJ whole genome shotgun (WGS) entry which is preliminary data.</text>
</comment>
<accession>A0ABW1JY67</accession>
<keyword evidence="2" id="KW-1003">Cell membrane</keyword>
<evidence type="ECO:0000313" key="7">
    <source>
        <dbReference type="EMBL" id="MFC6013558.1"/>
    </source>
</evidence>
<feature type="transmembrane region" description="Helical" evidence="6">
    <location>
        <begin position="382"/>
        <end position="404"/>
    </location>
</feature>
<sequence>MFDTLIAGVVHGNAYALLAVGITLIFGVTNVINFAHGAVFALGSILGWWLIAEQGFPLWLTIVLVVAATAIVGILIDLLAVHPLRKAPAIAALLATVAAGLIIENLTQIVFGPDTRPFPQVLPTNNFQLGGVRFGTSDLVMFAITLVVMVGLAGFLRFSRYGLAIRATAQDPDAAAQMGIGVARIKLLAFAIASGLGGLAGIFVGIYNSNISPHSGTLAGLTGFVAATIGGLGSIPGAVIGGFALGIIEAFGIYTFGDGYRDLITFGVLVAFLVLRPGGLLAKAPAISAEPLTGTFLGIGRQLRVRWWHAVIVFALAAIVVPLVANNYAIVVGTQILAYAIVAVSMTLVAGSAGQLVIGQAGPIAIGAYASAILTVNHDWPFLAAALAGGVLAAVISSVLAAPLWNLNGHYVAIATLGIGIVIVAVIRNWESLTRGSYGIFGIPVPSIFGHEFTENTEVYLLDLLFLAITLAVVVGVQRSRLGTALRAVGADEVAARSSGIPVRDYKALAFAISALFSGIAGALLAHQYSYIDPTVFNLPMSLLIITILVLGGTGSPYGAVLGAVVLIGVPEALRLAPEARILLYGVVLLLIIRFRPQGVLVRSERVRVVA</sequence>
<dbReference type="InterPro" id="IPR001851">
    <property type="entry name" value="ABC_transp_permease"/>
</dbReference>
<comment type="subcellular location">
    <subcellularLocation>
        <location evidence="1">Cell membrane</location>
        <topology evidence="1">Multi-pass membrane protein</topology>
    </subcellularLocation>
</comment>
<organism evidence="7 8">
    <name type="scientific">Nocardia lasii</name>
    <dbReference type="NCBI Taxonomy" id="1616107"/>
    <lineage>
        <taxon>Bacteria</taxon>
        <taxon>Bacillati</taxon>
        <taxon>Actinomycetota</taxon>
        <taxon>Actinomycetes</taxon>
        <taxon>Mycobacteriales</taxon>
        <taxon>Nocardiaceae</taxon>
        <taxon>Nocardia</taxon>
    </lineage>
</organism>
<gene>
    <name evidence="7" type="ORF">ACFP3H_21085</name>
</gene>
<evidence type="ECO:0000256" key="6">
    <source>
        <dbReference type="SAM" id="Phobius"/>
    </source>
</evidence>
<evidence type="ECO:0000256" key="3">
    <source>
        <dbReference type="ARBA" id="ARBA00022692"/>
    </source>
</evidence>
<name>A0ABW1JY67_9NOCA</name>
<dbReference type="PANTHER" id="PTHR30482:SF20">
    <property type="entry name" value="HIGH-AFFINITY BRANCHED-CHAIN AMINO ACID TRANSPORT SYSTEM PERMEASE PROTEIN LIVM"/>
    <property type="match status" value="1"/>
</dbReference>
<keyword evidence="5 6" id="KW-0472">Membrane</keyword>
<feature type="transmembrane region" description="Helical" evidence="6">
    <location>
        <begin position="91"/>
        <end position="111"/>
    </location>
</feature>
<feature type="transmembrane region" description="Helical" evidence="6">
    <location>
        <begin position="459"/>
        <end position="477"/>
    </location>
</feature>
<keyword evidence="4 6" id="KW-1133">Transmembrane helix</keyword>
<dbReference type="Proteomes" id="UP001596223">
    <property type="component" value="Unassembled WGS sequence"/>
</dbReference>
<evidence type="ECO:0000313" key="8">
    <source>
        <dbReference type="Proteomes" id="UP001596223"/>
    </source>
</evidence>
<dbReference type="InterPro" id="IPR043428">
    <property type="entry name" value="LivM-like"/>
</dbReference>
<dbReference type="PANTHER" id="PTHR30482">
    <property type="entry name" value="HIGH-AFFINITY BRANCHED-CHAIN AMINO ACID TRANSPORT SYSTEM PERMEASE"/>
    <property type="match status" value="1"/>
</dbReference>
<evidence type="ECO:0000256" key="4">
    <source>
        <dbReference type="ARBA" id="ARBA00022989"/>
    </source>
</evidence>
<evidence type="ECO:0000256" key="2">
    <source>
        <dbReference type="ARBA" id="ARBA00022475"/>
    </source>
</evidence>
<proteinExistence type="predicted"/>
<feature type="transmembrane region" description="Helical" evidence="6">
    <location>
        <begin position="34"/>
        <end position="52"/>
    </location>
</feature>
<feature type="transmembrane region" description="Helical" evidence="6">
    <location>
        <begin position="263"/>
        <end position="284"/>
    </location>
</feature>
<feature type="transmembrane region" description="Helical" evidence="6">
    <location>
        <begin position="411"/>
        <end position="430"/>
    </location>
</feature>
<feature type="transmembrane region" description="Helical" evidence="6">
    <location>
        <begin position="541"/>
        <end position="570"/>
    </location>
</feature>
<feature type="transmembrane region" description="Helical" evidence="6">
    <location>
        <begin position="58"/>
        <end position="79"/>
    </location>
</feature>
<feature type="transmembrane region" description="Helical" evidence="6">
    <location>
        <begin position="187"/>
        <end position="207"/>
    </location>
</feature>
<dbReference type="CDD" id="cd06581">
    <property type="entry name" value="TM_PBP1_LivM_like"/>
    <property type="match status" value="1"/>
</dbReference>
<feature type="transmembrane region" description="Helical" evidence="6">
    <location>
        <begin position="330"/>
        <end position="349"/>
    </location>
</feature>
<dbReference type="EMBL" id="JBHSQN010000014">
    <property type="protein sequence ID" value="MFC6013558.1"/>
    <property type="molecule type" value="Genomic_DNA"/>
</dbReference>
<dbReference type="Pfam" id="PF02653">
    <property type="entry name" value="BPD_transp_2"/>
    <property type="match status" value="2"/>
</dbReference>
<protein>
    <submittedName>
        <fullName evidence="7">ABC transporter permease</fullName>
    </submittedName>
</protein>
<feature type="transmembrane region" description="Helical" evidence="6">
    <location>
        <begin position="508"/>
        <end position="529"/>
    </location>
</feature>
<feature type="transmembrane region" description="Helical" evidence="6">
    <location>
        <begin position="139"/>
        <end position="158"/>
    </location>
</feature>
<feature type="transmembrane region" description="Helical" evidence="6">
    <location>
        <begin position="305"/>
        <end position="324"/>
    </location>
</feature>
<evidence type="ECO:0000256" key="1">
    <source>
        <dbReference type="ARBA" id="ARBA00004651"/>
    </source>
</evidence>
<feature type="transmembrane region" description="Helical" evidence="6">
    <location>
        <begin position="6"/>
        <end position="27"/>
    </location>
</feature>